<reference evidence="1 2" key="1">
    <citation type="submission" date="2019-12" db="EMBL/GenBank/DDBJ databases">
        <title>Auraticoccus cholistani sp. nov., an actinomycete isolated from soil of Cholistan desert.</title>
        <authorList>
            <person name="Cheema M.T."/>
        </authorList>
    </citation>
    <scope>NUCLEOTIDE SEQUENCE [LARGE SCALE GENOMIC DNA]</scope>
    <source>
        <strain evidence="1 2">F435</strain>
    </source>
</reference>
<dbReference type="RefSeq" id="WP_156611474.1">
    <property type="nucleotide sequence ID" value="NZ_WPCU01000010.1"/>
</dbReference>
<protein>
    <submittedName>
        <fullName evidence="1">Uncharacterized protein</fullName>
    </submittedName>
</protein>
<keyword evidence="2" id="KW-1185">Reference proteome</keyword>
<organism evidence="1 2">
    <name type="scientific">Auraticoccus cholistanensis</name>
    <dbReference type="NCBI Taxonomy" id="2656650"/>
    <lineage>
        <taxon>Bacteria</taxon>
        <taxon>Bacillati</taxon>
        <taxon>Actinomycetota</taxon>
        <taxon>Actinomycetes</taxon>
        <taxon>Propionibacteriales</taxon>
        <taxon>Propionibacteriaceae</taxon>
        <taxon>Auraticoccus</taxon>
    </lineage>
</organism>
<sequence length="48" mass="4748">MLSLIAVGELGEFLAVAGRTSSSSVVAVTVGHLAMEEVRVMAASGSGV</sequence>
<accession>A0A6A9V1K1</accession>
<gene>
    <name evidence="1" type="ORF">GC722_14955</name>
</gene>
<name>A0A6A9V1K1_9ACTN</name>
<comment type="caution">
    <text evidence="1">The sequence shown here is derived from an EMBL/GenBank/DDBJ whole genome shotgun (WGS) entry which is preliminary data.</text>
</comment>
<proteinExistence type="predicted"/>
<dbReference type="Proteomes" id="UP000435304">
    <property type="component" value="Unassembled WGS sequence"/>
</dbReference>
<evidence type="ECO:0000313" key="2">
    <source>
        <dbReference type="Proteomes" id="UP000435304"/>
    </source>
</evidence>
<evidence type="ECO:0000313" key="1">
    <source>
        <dbReference type="EMBL" id="MVA77310.1"/>
    </source>
</evidence>
<dbReference type="EMBL" id="WPCU01000010">
    <property type="protein sequence ID" value="MVA77310.1"/>
    <property type="molecule type" value="Genomic_DNA"/>
</dbReference>
<dbReference type="AlphaFoldDB" id="A0A6A9V1K1"/>